<dbReference type="PROSITE" id="PS50862">
    <property type="entry name" value="AA_TRNA_LIGASE_II"/>
    <property type="match status" value="1"/>
</dbReference>
<protein>
    <recommendedName>
        <fullName evidence="6">Aminoacyl-transfer RNA synthetases class-II family profile domain-containing protein</fullName>
    </recommendedName>
</protein>
<keyword evidence="4" id="KW-0648">Protein biosynthesis</keyword>
<proteinExistence type="predicted"/>
<dbReference type="InterPro" id="IPR006195">
    <property type="entry name" value="aa-tRNA-synth_II"/>
</dbReference>
<evidence type="ECO:0000259" key="6">
    <source>
        <dbReference type="PROSITE" id="PS50862"/>
    </source>
</evidence>
<dbReference type="Gene3D" id="3.30.930.10">
    <property type="entry name" value="Bira Bifunctional Protein, Domain 2"/>
    <property type="match status" value="1"/>
</dbReference>
<dbReference type="InterPro" id="IPR045864">
    <property type="entry name" value="aa-tRNA-synth_II/BPL/LPL"/>
</dbReference>
<accession>A0A8J4SHH0</accession>
<evidence type="ECO:0000256" key="4">
    <source>
        <dbReference type="ARBA" id="ARBA00022917"/>
    </source>
</evidence>
<evidence type="ECO:0000256" key="5">
    <source>
        <dbReference type="ARBA" id="ARBA00023146"/>
    </source>
</evidence>
<keyword evidence="3" id="KW-0067">ATP-binding</keyword>
<dbReference type="EMBL" id="LUCH01005454">
    <property type="protein sequence ID" value="KAF5398058.1"/>
    <property type="molecule type" value="Genomic_DNA"/>
</dbReference>
<gene>
    <name evidence="7" type="ORF">PHET_07925</name>
</gene>
<sequence>MQLAGFLMVYTLGPIFRAEASHTRHHLAEFHMLEAESVHLNSVDRLCDEIETVVRSLVHEFLDLVRLRTQSSSRESEFDETKTLNNTDYSDSCVSLKRRFDVL</sequence>
<dbReference type="Pfam" id="PF00152">
    <property type="entry name" value="tRNA-synt_2"/>
    <property type="match status" value="1"/>
</dbReference>
<keyword evidence="2" id="KW-0547">Nucleotide-binding</keyword>
<name>A0A8J4SHH0_9TREM</name>
<dbReference type="GO" id="GO:0006421">
    <property type="term" value="P:asparaginyl-tRNA aminoacylation"/>
    <property type="evidence" value="ECO:0007669"/>
    <property type="project" value="TreeGrafter"/>
</dbReference>
<keyword evidence="8" id="KW-1185">Reference proteome</keyword>
<evidence type="ECO:0000313" key="7">
    <source>
        <dbReference type="EMBL" id="KAF5398058.1"/>
    </source>
</evidence>
<dbReference type="OrthoDB" id="1931232at2759"/>
<evidence type="ECO:0000256" key="2">
    <source>
        <dbReference type="ARBA" id="ARBA00022741"/>
    </source>
</evidence>
<dbReference type="PANTHER" id="PTHR22594:SF34">
    <property type="entry name" value="ASPARAGINE--TRNA LIGASE, MITOCHONDRIAL-RELATED"/>
    <property type="match status" value="1"/>
</dbReference>
<reference evidence="7" key="1">
    <citation type="submission" date="2019-05" db="EMBL/GenBank/DDBJ databases">
        <title>Annotation for the trematode Paragonimus heterotremus.</title>
        <authorList>
            <person name="Choi Y.-J."/>
        </authorList>
    </citation>
    <scope>NUCLEOTIDE SEQUENCE</scope>
    <source>
        <strain evidence="7">LC</strain>
    </source>
</reference>
<dbReference type="GO" id="GO:0004816">
    <property type="term" value="F:asparagine-tRNA ligase activity"/>
    <property type="evidence" value="ECO:0007669"/>
    <property type="project" value="TreeGrafter"/>
</dbReference>
<dbReference type="GO" id="GO:0005524">
    <property type="term" value="F:ATP binding"/>
    <property type="evidence" value="ECO:0007669"/>
    <property type="project" value="UniProtKB-KW"/>
</dbReference>
<dbReference type="PANTHER" id="PTHR22594">
    <property type="entry name" value="ASPARTYL/LYSYL-TRNA SYNTHETASE"/>
    <property type="match status" value="1"/>
</dbReference>
<dbReference type="Proteomes" id="UP000748531">
    <property type="component" value="Unassembled WGS sequence"/>
</dbReference>
<feature type="domain" description="Aminoacyl-transfer RNA synthetases class-II family profile" evidence="6">
    <location>
        <begin position="1"/>
        <end position="103"/>
    </location>
</feature>
<evidence type="ECO:0000313" key="8">
    <source>
        <dbReference type="Proteomes" id="UP000748531"/>
    </source>
</evidence>
<organism evidence="7 8">
    <name type="scientific">Paragonimus heterotremus</name>
    <dbReference type="NCBI Taxonomy" id="100268"/>
    <lineage>
        <taxon>Eukaryota</taxon>
        <taxon>Metazoa</taxon>
        <taxon>Spiralia</taxon>
        <taxon>Lophotrochozoa</taxon>
        <taxon>Platyhelminthes</taxon>
        <taxon>Trematoda</taxon>
        <taxon>Digenea</taxon>
        <taxon>Plagiorchiida</taxon>
        <taxon>Troglotremata</taxon>
        <taxon>Troglotrematidae</taxon>
        <taxon>Paragonimus</taxon>
    </lineage>
</organism>
<dbReference type="AlphaFoldDB" id="A0A8J4SHH0"/>
<dbReference type="SUPFAM" id="SSF55681">
    <property type="entry name" value="Class II aaRS and biotin synthetases"/>
    <property type="match status" value="1"/>
</dbReference>
<dbReference type="GO" id="GO:0005739">
    <property type="term" value="C:mitochondrion"/>
    <property type="evidence" value="ECO:0007669"/>
    <property type="project" value="TreeGrafter"/>
</dbReference>
<evidence type="ECO:0000256" key="1">
    <source>
        <dbReference type="ARBA" id="ARBA00022598"/>
    </source>
</evidence>
<keyword evidence="5" id="KW-0030">Aminoacyl-tRNA synthetase</keyword>
<evidence type="ECO:0000256" key="3">
    <source>
        <dbReference type="ARBA" id="ARBA00022840"/>
    </source>
</evidence>
<keyword evidence="1" id="KW-0436">Ligase</keyword>
<comment type="caution">
    <text evidence="7">The sequence shown here is derived from an EMBL/GenBank/DDBJ whole genome shotgun (WGS) entry which is preliminary data.</text>
</comment>
<dbReference type="InterPro" id="IPR004364">
    <property type="entry name" value="Aa-tRNA-synt_II"/>
</dbReference>